<dbReference type="Proteomes" id="UP000317648">
    <property type="component" value="Chromosome"/>
</dbReference>
<gene>
    <name evidence="4" type="ORF">Pla8534_35640</name>
</gene>
<keyword evidence="5" id="KW-1185">Reference proteome</keyword>
<reference evidence="4 5" key="1">
    <citation type="submission" date="2019-02" db="EMBL/GenBank/DDBJ databases">
        <title>Deep-cultivation of Planctomycetes and their phenomic and genomic characterization uncovers novel biology.</title>
        <authorList>
            <person name="Wiegand S."/>
            <person name="Jogler M."/>
            <person name="Boedeker C."/>
            <person name="Pinto D."/>
            <person name="Vollmers J."/>
            <person name="Rivas-Marin E."/>
            <person name="Kohn T."/>
            <person name="Peeters S.H."/>
            <person name="Heuer A."/>
            <person name="Rast P."/>
            <person name="Oberbeckmann S."/>
            <person name="Bunk B."/>
            <person name="Jeske O."/>
            <person name="Meyerdierks A."/>
            <person name="Storesund J.E."/>
            <person name="Kallscheuer N."/>
            <person name="Luecker S."/>
            <person name="Lage O.M."/>
            <person name="Pohl T."/>
            <person name="Merkel B.J."/>
            <person name="Hornburger P."/>
            <person name="Mueller R.-W."/>
            <person name="Bruemmer F."/>
            <person name="Labrenz M."/>
            <person name="Spormann A.M."/>
            <person name="Op den Camp H."/>
            <person name="Overmann J."/>
            <person name="Amann R."/>
            <person name="Jetten M.S.M."/>
            <person name="Mascher T."/>
            <person name="Medema M.H."/>
            <person name="Devos D.P."/>
            <person name="Kaster A.-K."/>
            <person name="Ovreas L."/>
            <person name="Rohde M."/>
            <person name="Galperin M.Y."/>
            <person name="Jogler C."/>
        </authorList>
    </citation>
    <scope>NUCLEOTIDE SEQUENCE [LARGE SCALE GENOMIC DNA]</scope>
    <source>
        <strain evidence="4 5">Pla85_3_4</strain>
    </source>
</reference>
<dbReference type="Gene3D" id="3.40.50.1820">
    <property type="entry name" value="alpha/beta hydrolase"/>
    <property type="match status" value="1"/>
</dbReference>
<evidence type="ECO:0000313" key="5">
    <source>
        <dbReference type="Proteomes" id="UP000317648"/>
    </source>
</evidence>
<keyword evidence="1" id="KW-0378">Hydrolase</keyword>
<name>A0A518DV91_9BACT</name>
<dbReference type="RefSeq" id="WP_197443371.1">
    <property type="nucleotide sequence ID" value="NZ_CP036433.1"/>
</dbReference>
<dbReference type="KEGG" id="lcre:Pla8534_35640"/>
<dbReference type="GO" id="GO:0016787">
    <property type="term" value="F:hydrolase activity"/>
    <property type="evidence" value="ECO:0007669"/>
    <property type="project" value="UniProtKB-KW"/>
</dbReference>
<proteinExistence type="predicted"/>
<evidence type="ECO:0000259" key="3">
    <source>
        <dbReference type="Pfam" id="PF20434"/>
    </source>
</evidence>
<dbReference type="PANTHER" id="PTHR48081">
    <property type="entry name" value="AB HYDROLASE SUPERFAMILY PROTEIN C4A8.06C"/>
    <property type="match status" value="1"/>
</dbReference>
<accession>A0A518DV91</accession>
<sequence length="307" mass="33028" precursor="true">MKTYRLAAWALLALPFLANGVLADDAATADQPAAGQAVQIVRDVPYLGKERAEKLDLYLPPAAGKDLRYPGVVIIHGGGWTSGDKGAAREQNIGTTLAQAGYVCASINYLLSDQEDKIFPVRLAAVWPQNLYDCKTAVRFLRANADKYQIDVDHIGAIGGSAGGHLTGMLGLTGPEDKLDPAGPYGEFSCRVQAIVPMYGPSDMVLFAKGRKFYDKLPPEQQALCVASSPVTYISDDDPPVLILHGTADALVPVEQSQVLHDALIRAGHASQIEIVPKAPHSFHLQPAQKDLRPLVLGFFDKHLQAQ</sequence>
<feature type="domain" description="BD-FAE-like" evidence="3">
    <location>
        <begin position="55"/>
        <end position="264"/>
    </location>
</feature>
<dbReference type="InterPro" id="IPR029058">
    <property type="entry name" value="AB_hydrolase_fold"/>
</dbReference>
<evidence type="ECO:0000313" key="4">
    <source>
        <dbReference type="EMBL" id="QDU95747.1"/>
    </source>
</evidence>
<evidence type="ECO:0000256" key="1">
    <source>
        <dbReference type="ARBA" id="ARBA00022801"/>
    </source>
</evidence>
<dbReference type="InterPro" id="IPR049492">
    <property type="entry name" value="BD-FAE-like_dom"/>
</dbReference>
<feature type="signal peptide" evidence="2">
    <location>
        <begin position="1"/>
        <end position="23"/>
    </location>
</feature>
<dbReference type="PANTHER" id="PTHR48081:SF13">
    <property type="entry name" value="ALPHA_BETA HYDROLASE"/>
    <property type="match status" value="1"/>
</dbReference>
<keyword evidence="2" id="KW-0732">Signal</keyword>
<dbReference type="AlphaFoldDB" id="A0A518DV91"/>
<dbReference type="Pfam" id="PF20434">
    <property type="entry name" value="BD-FAE"/>
    <property type="match status" value="1"/>
</dbReference>
<organism evidence="4 5">
    <name type="scientific">Lignipirellula cremea</name>
    <dbReference type="NCBI Taxonomy" id="2528010"/>
    <lineage>
        <taxon>Bacteria</taxon>
        <taxon>Pseudomonadati</taxon>
        <taxon>Planctomycetota</taxon>
        <taxon>Planctomycetia</taxon>
        <taxon>Pirellulales</taxon>
        <taxon>Pirellulaceae</taxon>
        <taxon>Lignipirellula</taxon>
    </lineage>
</organism>
<evidence type="ECO:0000256" key="2">
    <source>
        <dbReference type="SAM" id="SignalP"/>
    </source>
</evidence>
<dbReference type="EMBL" id="CP036433">
    <property type="protein sequence ID" value="QDU95747.1"/>
    <property type="molecule type" value="Genomic_DNA"/>
</dbReference>
<protein>
    <submittedName>
        <fullName evidence="4">Acetyl esterase</fullName>
    </submittedName>
</protein>
<dbReference type="InterPro" id="IPR050300">
    <property type="entry name" value="GDXG_lipolytic_enzyme"/>
</dbReference>
<feature type="chain" id="PRO_5022141283" evidence="2">
    <location>
        <begin position="24"/>
        <end position="307"/>
    </location>
</feature>
<dbReference type="SUPFAM" id="SSF53474">
    <property type="entry name" value="alpha/beta-Hydrolases"/>
    <property type="match status" value="1"/>
</dbReference>